<sequence length="276" mass="28991">MIGLLLAPLLLGVINKTKALFAGRRGPPLLQAYFDLIKLLRKGAVYSRTTTWVFRAGPIVGLAAVIMALAIVPFGGWAPISFGGDFLVLAALLAVMRFFLVAAALDTGSAFEGMGASREVQFSALAEPALLLCLAALARQTDAMSLSGMTAAPLTVEALVTAALAVVFLAENSRIPVDDPNTHLELTMVHEVMVLDHGGPDLAFILYGASLKLWVLGSVLLLPIRSPWVALGGMFGLAVATGVVESTIARLRLLRVPQLLVGASVLAALALMLVLR</sequence>
<evidence type="ECO:0000256" key="3">
    <source>
        <dbReference type="ARBA" id="ARBA00022989"/>
    </source>
</evidence>
<evidence type="ECO:0000256" key="4">
    <source>
        <dbReference type="ARBA" id="ARBA00023136"/>
    </source>
</evidence>
<dbReference type="AlphaFoldDB" id="A0A1F6D7B6"/>
<feature type="transmembrane region" description="Helical" evidence="5">
    <location>
        <begin position="229"/>
        <end position="249"/>
    </location>
</feature>
<dbReference type="EMBL" id="MFKF01000005">
    <property type="protein sequence ID" value="OGG57251.1"/>
    <property type="molecule type" value="Genomic_DNA"/>
</dbReference>
<feature type="transmembrane region" description="Helical" evidence="5">
    <location>
        <begin position="202"/>
        <end position="222"/>
    </location>
</feature>
<keyword evidence="2 5" id="KW-0812">Transmembrane</keyword>
<feature type="transmembrane region" description="Helical" evidence="5">
    <location>
        <begin position="255"/>
        <end position="275"/>
    </location>
</feature>
<dbReference type="Proteomes" id="UP000178606">
    <property type="component" value="Unassembled WGS sequence"/>
</dbReference>
<comment type="caution">
    <text evidence="6">The sequence shown here is derived from an EMBL/GenBank/DDBJ whole genome shotgun (WGS) entry which is preliminary data.</text>
</comment>
<dbReference type="PANTHER" id="PTHR43359:SF1">
    <property type="entry name" value="FORMATE HYDROGENLYASE SUBUNIT 4-RELATED"/>
    <property type="match status" value="1"/>
</dbReference>
<dbReference type="InterPro" id="IPR001694">
    <property type="entry name" value="NADH_UbQ_OxRdtase_su1/FPO"/>
</dbReference>
<feature type="transmembrane region" description="Helical" evidence="5">
    <location>
        <begin position="52"/>
        <end position="74"/>
    </location>
</feature>
<keyword evidence="3 5" id="KW-1133">Transmembrane helix</keyword>
<dbReference type="Pfam" id="PF00146">
    <property type="entry name" value="NADHdh"/>
    <property type="match status" value="1"/>
</dbReference>
<evidence type="ECO:0000256" key="5">
    <source>
        <dbReference type="SAM" id="Phobius"/>
    </source>
</evidence>
<dbReference type="GO" id="GO:0005886">
    <property type="term" value="C:plasma membrane"/>
    <property type="evidence" value="ECO:0007669"/>
    <property type="project" value="TreeGrafter"/>
</dbReference>
<gene>
    <name evidence="6" type="ORF">A3F84_18495</name>
</gene>
<comment type="subcellular location">
    <subcellularLocation>
        <location evidence="1">Membrane</location>
        <topology evidence="1">Multi-pass membrane protein</topology>
    </subcellularLocation>
</comment>
<evidence type="ECO:0000313" key="6">
    <source>
        <dbReference type="EMBL" id="OGG57251.1"/>
    </source>
</evidence>
<feature type="transmembrane region" description="Helical" evidence="5">
    <location>
        <begin position="150"/>
        <end position="170"/>
    </location>
</feature>
<reference evidence="6 7" key="1">
    <citation type="journal article" date="2016" name="Nat. Commun.">
        <title>Thousands of microbial genomes shed light on interconnected biogeochemical processes in an aquifer system.</title>
        <authorList>
            <person name="Anantharaman K."/>
            <person name="Brown C.T."/>
            <person name="Hug L.A."/>
            <person name="Sharon I."/>
            <person name="Castelle C.J."/>
            <person name="Probst A.J."/>
            <person name="Thomas B.C."/>
            <person name="Singh A."/>
            <person name="Wilkins M.J."/>
            <person name="Karaoz U."/>
            <person name="Brodie E.L."/>
            <person name="Williams K.H."/>
            <person name="Hubbard S.S."/>
            <person name="Banfield J.F."/>
        </authorList>
    </citation>
    <scope>NUCLEOTIDE SEQUENCE [LARGE SCALE GENOMIC DNA]</scope>
    <source>
        <strain evidence="7">RIFCSPLOWO2_12_FULL_64_10</strain>
    </source>
</reference>
<dbReference type="PANTHER" id="PTHR43359">
    <property type="entry name" value="FORMATE HYDROGENLYASE SUBUNIT 4"/>
    <property type="match status" value="1"/>
</dbReference>
<evidence type="ECO:0000313" key="7">
    <source>
        <dbReference type="Proteomes" id="UP000178606"/>
    </source>
</evidence>
<evidence type="ECO:0000256" key="1">
    <source>
        <dbReference type="ARBA" id="ARBA00004141"/>
    </source>
</evidence>
<dbReference type="InterPro" id="IPR052561">
    <property type="entry name" value="ComplexI_Subunit1"/>
</dbReference>
<accession>A0A1F6D7B6</accession>
<evidence type="ECO:0000256" key="2">
    <source>
        <dbReference type="ARBA" id="ARBA00022692"/>
    </source>
</evidence>
<keyword evidence="4 5" id="KW-0472">Membrane</keyword>
<name>A0A1F6D7B6_HANXR</name>
<protein>
    <submittedName>
        <fullName evidence="6">Hydrogenase</fullName>
    </submittedName>
</protein>
<organism evidence="6 7">
    <name type="scientific">Handelsmanbacteria sp. (strain RIFCSPLOWO2_12_FULL_64_10)</name>
    <dbReference type="NCBI Taxonomy" id="1817868"/>
    <lineage>
        <taxon>Bacteria</taxon>
        <taxon>Candidatus Handelsmaniibacteriota</taxon>
    </lineage>
</organism>
<proteinExistence type="predicted"/>
<feature type="transmembrane region" description="Helical" evidence="5">
    <location>
        <begin position="86"/>
        <end position="105"/>
    </location>
</feature>